<evidence type="ECO:0000313" key="2">
    <source>
        <dbReference type="Proteomes" id="UP000182152"/>
    </source>
</evidence>
<proteinExistence type="predicted"/>
<dbReference type="CDD" id="cd06325">
    <property type="entry name" value="PBP1_ABC_unchar_transporter"/>
    <property type="match status" value="1"/>
</dbReference>
<dbReference type="PANTHER" id="PTHR35271">
    <property type="entry name" value="ABC TRANSPORTER, SUBSTRATE-BINDING LIPOPROTEIN-RELATED"/>
    <property type="match status" value="1"/>
</dbReference>
<dbReference type="PANTHER" id="PTHR35271:SF1">
    <property type="entry name" value="ABC TRANSPORTER, SUBSTRATE-BINDING LIPOPROTEIN"/>
    <property type="match status" value="1"/>
</dbReference>
<evidence type="ECO:0008006" key="3">
    <source>
        <dbReference type="Google" id="ProtNLM"/>
    </source>
</evidence>
<reference evidence="1 2" key="1">
    <citation type="submission" date="2014-12" db="EMBL/GenBank/DDBJ databases">
        <title>Draft genome sequences of 29 type strains of Enterococci.</title>
        <authorList>
            <person name="Zhong Z."/>
            <person name="Sun Z."/>
            <person name="Liu W."/>
            <person name="Zhang W."/>
            <person name="Zhang H."/>
        </authorList>
    </citation>
    <scope>NUCLEOTIDE SEQUENCE [LARGE SCALE GENOMIC DNA]</scope>
    <source>
        <strain evidence="1 2">DSM 15687</strain>
    </source>
</reference>
<dbReference type="EMBL" id="JXLB01000001">
    <property type="protein sequence ID" value="OJG83925.1"/>
    <property type="molecule type" value="Genomic_DNA"/>
</dbReference>
<dbReference type="NCBIfam" id="NF041285">
    <property type="entry name" value="ABC_SBP_TrpX"/>
    <property type="match status" value="1"/>
</dbReference>
<keyword evidence="2" id="KW-1185">Reference proteome</keyword>
<protein>
    <recommendedName>
        <fullName evidence="3">ABC transporter substrate-binding protein</fullName>
    </recommendedName>
</protein>
<accession>A0A1L8WSB8</accession>
<dbReference type="InterPro" id="IPR007487">
    <property type="entry name" value="ABC_transpt-TYRBP-like"/>
</dbReference>
<dbReference type="AlphaFoldDB" id="A0A1L8WSB8"/>
<organism evidence="1 2">
    <name type="scientific">Enterococcus ratti</name>
    <dbReference type="NCBI Taxonomy" id="150033"/>
    <lineage>
        <taxon>Bacteria</taxon>
        <taxon>Bacillati</taxon>
        <taxon>Bacillota</taxon>
        <taxon>Bacilli</taxon>
        <taxon>Lactobacillales</taxon>
        <taxon>Enterococcaceae</taxon>
        <taxon>Enterococcus</taxon>
    </lineage>
</organism>
<dbReference type="STRING" id="150033.RV14_GL000102"/>
<gene>
    <name evidence="1" type="ORF">RV14_GL000102</name>
</gene>
<evidence type="ECO:0000313" key="1">
    <source>
        <dbReference type="EMBL" id="OJG83925.1"/>
    </source>
</evidence>
<dbReference type="SUPFAM" id="SSF53822">
    <property type="entry name" value="Periplasmic binding protein-like I"/>
    <property type="match status" value="1"/>
</dbReference>
<dbReference type="InterPro" id="IPR047776">
    <property type="entry name" value="ABC_SBP_TrpX-like"/>
</dbReference>
<sequence length="349" mass="37427">MKNKRLLVVISLIMIYLTGTFIYEKLNRSSDDSATGSSKQMVSVGVLQYVSHPALDDIYRGIKEGLKEAGLEEGKNLTIHFQNGQADQSKLATMSQQLVQADPMVLIGIATPAAQSLANVTNSIPLVLGAVTDPVGAGLVKSLKEPSGHITGVSDQPPVEAQIKLTSEILPKAKKVGILYASSEDNSKYQVSQAEAAIKKQGMTSVKYAVPSTNEIAQTVQVMSQKVDVIYIPLDNTIANAMQTVVKEANKAKIPVIPSVDSMVEQGGLATIGINQYDLGVQSGKMAAALALGKEKPETTPVYVFDKGDIIINEQQANQLGIIIPDSIKSRAKVVLKKMQPQTKKEEDK</sequence>
<dbReference type="OrthoDB" id="9776955at2"/>
<dbReference type="Proteomes" id="UP000182152">
    <property type="component" value="Unassembled WGS sequence"/>
</dbReference>
<dbReference type="Gene3D" id="3.40.50.2300">
    <property type="match status" value="2"/>
</dbReference>
<dbReference type="Pfam" id="PF04392">
    <property type="entry name" value="ABC_sub_bind"/>
    <property type="match status" value="1"/>
</dbReference>
<name>A0A1L8WSB8_9ENTE</name>
<comment type="caution">
    <text evidence="1">The sequence shown here is derived from an EMBL/GenBank/DDBJ whole genome shotgun (WGS) entry which is preliminary data.</text>
</comment>
<dbReference type="RefSeq" id="WP_071854405.1">
    <property type="nucleotide sequence ID" value="NZ_JBCLRY010000001.1"/>
</dbReference>
<dbReference type="InterPro" id="IPR028082">
    <property type="entry name" value="Peripla_BP_I"/>
</dbReference>